<evidence type="ECO:0000313" key="2">
    <source>
        <dbReference type="EMBL" id="RQG95392.1"/>
    </source>
</evidence>
<organism evidence="2 3">
    <name type="scientific">Natrarchaeobius chitinivorans</name>
    <dbReference type="NCBI Taxonomy" id="1679083"/>
    <lineage>
        <taxon>Archaea</taxon>
        <taxon>Methanobacteriati</taxon>
        <taxon>Methanobacteriota</taxon>
        <taxon>Stenosarchaea group</taxon>
        <taxon>Halobacteria</taxon>
        <taxon>Halobacteriales</taxon>
        <taxon>Natrialbaceae</taxon>
        <taxon>Natrarchaeobius</taxon>
    </lineage>
</organism>
<evidence type="ECO:0000256" key="1">
    <source>
        <dbReference type="SAM" id="MobiDB-lite"/>
    </source>
</evidence>
<accession>A0A3N6N9Z7</accession>
<dbReference type="Proteomes" id="UP000282323">
    <property type="component" value="Unassembled WGS sequence"/>
</dbReference>
<protein>
    <submittedName>
        <fullName evidence="2">Uncharacterized protein</fullName>
    </submittedName>
</protein>
<feature type="region of interest" description="Disordered" evidence="1">
    <location>
        <begin position="14"/>
        <end position="54"/>
    </location>
</feature>
<proteinExistence type="predicted"/>
<comment type="caution">
    <text evidence="2">The sequence shown here is derived from an EMBL/GenBank/DDBJ whole genome shotgun (WGS) entry which is preliminary data.</text>
</comment>
<dbReference type="AlphaFoldDB" id="A0A3N6N9Z7"/>
<sequence length="66" mass="7115">MNRCRIWILSPIEPTATGRNRPRVRERSSTPDTAGQNDASIGRPPAVVPGGDGREFATDVALTAVR</sequence>
<reference evidence="2 3" key="1">
    <citation type="submission" date="2018-10" db="EMBL/GenBank/DDBJ databases">
        <title>Natrarchaeobius chitinivorans gen. nov., sp. nov., and Natrarchaeobius haloalkaliphilus sp. nov., alkaliphilic, chitin-utilizing haloarchaea from hypersaline alkaline lakes.</title>
        <authorList>
            <person name="Sorokin D.Y."/>
            <person name="Elcheninov A.G."/>
            <person name="Kostrikina N.A."/>
            <person name="Bale N.J."/>
            <person name="Sinninghe Damste J.S."/>
            <person name="Khijniak T.V."/>
            <person name="Kublanov I.V."/>
            <person name="Toshchakov S.V."/>
        </authorList>
    </citation>
    <scope>NUCLEOTIDE SEQUENCE [LARGE SCALE GENOMIC DNA]</scope>
    <source>
        <strain evidence="2 3">AArcht4T</strain>
    </source>
</reference>
<keyword evidence="3" id="KW-1185">Reference proteome</keyword>
<evidence type="ECO:0000313" key="3">
    <source>
        <dbReference type="Proteomes" id="UP000282323"/>
    </source>
</evidence>
<feature type="compositionally biased region" description="Polar residues" evidence="1">
    <location>
        <begin position="30"/>
        <end position="39"/>
    </location>
</feature>
<gene>
    <name evidence="2" type="ORF">EA473_07960</name>
</gene>
<name>A0A3N6N9Z7_NATCH</name>
<dbReference type="EMBL" id="REGA01000005">
    <property type="protein sequence ID" value="RQG95392.1"/>
    <property type="molecule type" value="Genomic_DNA"/>
</dbReference>